<dbReference type="GO" id="GO:0030976">
    <property type="term" value="F:thiamine pyrophosphate binding"/>
    <property type="evidence" value="ECO:0007669"/>
    <property type="project" value="InterPro"/>
</dbReference>
<gene>
    <name evidence="6" type="ORF">OP8BY_2243</name>
</gene>
<proteinExistence type="predicted"/>
<comment type="cofactor">
    <cofactor evidence="3">
        <name>[4Fe-4S] cluster</name>
        <dbReference type="ChEBI" id="CHEBI:49883"/>
    </cofactor>
    <text evidence="3">Binds 2 [4Fe-4S] clusters. In this family the first cluster has a non-standard and varying [4Fe-4S] binding motif CX(2)CX(2)CX(4-5)CP.</text>
</comment>
<dbReference type="EC" id="1.2.7.8" evidence="3"/>
<evidence type="ECO:0000259" key="5">
    <source>
        <dbReference type="Pfam" id="PF02775"/>
    </source>
</evidence>
<evidence type="ECO:0000256" key="3">
    <source>
        <dbReference type="PIRNR" id="PIRNR006439"/>
    </source>
</evidence>
<reference evidence="6 7" key="1">
    <citation type="submission" date="2018-08" db="EMBL/GenBank/DDBJ databases">
        <title>Genome analysis of the thermophilic bacterium of the candidate phylum Aminicenantes from deep subsurface aquifer revealed its physiology and ecological role.</title>
        <authorList>
            <person name="Kadnikov V.V."/>
            <person name="Mardanov A.V."/>
            <person name="Beletsky A.V."/>
            <person name="Karnachuk O.V."/>
            <person name="Ravin N.V."/>
        </authorList>
    </citation>
    <scope>NUCLEOTIDE SEQUENCE [LARGE SCALE GENOMIC DNA]</scope>
    <source>
        <strain evidence="6">BY38</strain>
    </source>
</reference>
<dbReference type="PIRSF" id="PIRSF006439">
    <property type="entry name" value="Indolepyruvate_ferr_oxidored"/>
    <property type="match status" value="1"/>
</dbReference>
<dbReference type="SUPFAM" id="SSF52518">
    <property type="entry name" value="Thiamin diphosphate-binding fold (THDP-binding)"/>
    <property type="match status" value="2"/>
</dbReference>
<dbReference type="GO" id="GO:0046872">
    <property type="term" value="F:metal ion binding"/>
    <property type="evidence" value="ECO:0007669"/>
    <property type="project" value="UniProtKB-UniRule"/>
</dbReference>
<dbReference type="Pfam" id="PF02775">
    <property type="entry name" value="TPP_enzyme_C"/>
    <property type="match status" value="1"/>
</dbReference>
<dbReference type="PANTHER" id="PTHR43710:SF5">
    <property type="entry name" value="INDOLEPYRUVATE FERREDOXIN OXIDOREDUCTASE ALPHA SUBUNIT"/>
    <property type="match status" value="1"/>
</dbReference>
<accession>A0A3E2BM67</accession>
<keyword evidence="3" id="KW-0813">Transport</keyword>
<comment type="caution">
    <text evidence="6">The sequence shown here is derived from an EMBL/GenBank/DDBJ whole genome shotgun (WGS) entry which is preliminary data.</text>
</comment>
<evidence type="ECO:0000259" key="4">
    <source>
        <dbReference type="Pfam" id="PF01855"/>
    </source>
</evidence>
<dbReference type="GO" id="GO:0051539">
    <property type="term" value="F:4 iron, 4 sulfur cluster binding"/>
    <property type="evidence" value="ECO:0007669"/>
    <property type="project" value="UniProtKB-UniRule"/>
</dbReference>
<keyword evidence="3" id="KW-0249">Electron transport</keyword>
<dbReference type="CDD" id="cd07034">
    <property type="entry name" value="TPP_PYR_PFOR_IOR-alpha_like"/>
    <property type="match status" value="1"/>
</dbReference>
<keyword evidence="1 3" id="KW-0479">Metal-binding</keyword>
<dbReference type="InterPro" id="IPR017721">
    <property type="entry name" value="IorA"/>
</dbReference>
<dbReference type="InterPro" id="IPR011766">
    <property type="entry name" value="TPP_enzyme_TPP-bd"/>
</dbReference>
<keyword evidence="3" id="KW-0408">Iron</keyword>
<keyword evidence="3" id="KW-0411">Iron-sulfur</keyword>
<dbReference type="InterPro" id="IPR002880">
    <property type="entry name" value="Pyrv_Fd/Flavodoxin_OxRdtase_N"/>
</dbReference>
<dbReference type="GO" id="GO:0043805">
    <property type="term" value="F:indolepyruvate ferredoxin oxidoreductase activity"/>
    <property type="evidence" value="ECO:0007669"/>
    <property type="project" value="UniProtKB-UniRule"/>
</dbReference>
<dbReference type="PANTHER" id="PTHR43710">
    <property type="entry name" value="2-HYDROXYACYL-COA LYASE"/>
    <property type="match status" value="1"/>
</dbReference>
<dbReference type="InterPro" id="IPR045025">
    <property type="entry name" value="HACL1-like"/>
</dbReference>
<dbReference type="Proteomes" id="UP000257323">
    <property type="component" value="Unassembled WGS sequence"/>
</dbReference>
<sequence length="532" mass="57579">MEKVVLLGDEAVALAAIQAGLTAAYSYPGTPASEIMEFLIRNSEGGRKYTAKWCVNEKVACEEALGVSFAGKRAMVSFKHVGLNVAADPFINSAITGANGGLVVVVADDPGMHSSQDEQDSRYYADFARILCLEPAGHQEAYNMTREAFDLSEKFRIPVMIRLVTRLAHSRSSVATAAPREQNKDLPYGTWQDWTLLPGNARRRFRILLDRQKELLEYSENSGYNQLVLNPTGGRLGVVVSGIAYNYFKEVASSLPGEPSYLKVSTYPFPVNKLRRLIEQVDEILVIEEGYPFIERFLQGVVGISGKTIRGKMDGSLPATGELTPDLVARALGLPERTGLKTGDFKLAGRPPQLCVGCPHADTYKALNEAIRDFPRPVVFSDIGCYTLGALPPYNAIQTCVCMGASVSMAKGGAEAGIHPSVAVIGDSTFAHSGITPLLDAVHSNTAMTVIILDNGTVAMTGTQPSFGTGEPLDRLVAGLGVEPNHLRVIVPLPKNHQENVKVIKEELSHQGLSVIIARRECIQIVGEKKRS</sequence>
<comment type="catalytic activity">
    <reaction evidence="3">
        <text>indole-3-pyruvate + 2 oxidized [2Fe-2S]-[ferredoxin] + CoA = (indol-3-yl)acetyl-CoA + 2 reduced [2Fe-2S]-[ferredoxin] + CO2 + H(+)</text>
        <dbReference type="Rhea" id="RHEA:12645"/>
        <dbReference type="Rhea" id="RHEA-COMP:10000"/>
        <dbReference type="Rhea" id="RHEA-COMP:10001"/>
        <dbReference type="ChEBI" id="CHEBI:15378"/>
        <dbReference type="ChEBI" id="CHEBI:16526"/>
        <dbReference type="ChEBI" id="CHEBI:17640"/>
        <dbReference type="ChEBI" id="CHEBI:33737"/>
        <dbReference type="ChEBI" id="CHEBI:33738"/>
        <dbReference type="ChEBI" id="CHEBI:57271"/>
        <dbReference type="ChEBI" id="CHEBI:57287"/>
        <dbReference type="EC" id="1.2.7.8"/>
    </reaction>
</comment>
<comment type="function">
    <text evidence="3">Catalyzes the ferredoxin-dependent oxidative decarboxylation of arylpyruvates.</text>
</comment>
<protein>
    <recommendedName>
        <fullName evidence="3">Indolepyruvate oxidoreductase subunit IorA</fullName>
        <shortName evidence="3">IOR</shortName>
        <ecNumber evidence="3">1.2.7.8</ecNumber>
    </recommendedName>
    <alternativeName>
        <fullName evidence="3">Indolepyruvate ferredoxin oxidoreductase subunit alpha</fullName>
    </alternativeName>
</protein>
<name>A0A3E2BM67_9BACT</name>
<keyword evidence="6" id="KW-0670">Pyruvate</keyword>
<keyword evidence="3" id="KW-0004">4Fe-4S</keyword>
<dbReference type="FunFam" id="3.40.50.970:FF:000039">
    <property type="entry name" value="Indolepyruvate oxidoreductase subunit IorA"/>
    <property type="match status" value="1"/>
</dbReference>
<evidence type="ECO:0000256" key="1">
    <source>
        <dbReference type="ARBA" id="ARBA00022723"/>
    </source>
</evidence>
<dbReference type="CDD" id="cd02008">
    <property type="entry name" value="TPP_IOR_alpha"/>
    <property type="match status" value="1"/>
</dbReference>
<dbReference type="AlphaFoldDB" id="A0A3E2BM67"/>
<keyword evidence="2 3" id="KW-0560">Oxidoreductase</keyword>
<dbReference type="EMBL" id="QUAH01000006">
    <property type="protein sequence ID" value="RFT15845.1"/>
    <property type="molecule type" value="Genomic_DNA"/>
</dbReference>
<feature type="domain" description="Thiamine pyrophosphate enzyme TPP-binding" evidence="5">
    <location>
        <begin position="382"/>
        <end position="470"/>
    </location>
</feature>
<dbReference type="Gene3D" id="3.40.50.970">
    <property type="match status" value="2"/>
</dbReference>
<evidence type="ECO:0000313" key="7">
    <source>
        <dbReference type="Proteomes" id="UP000257323"/>
    </source>
</evidence>
<feature type="domain" description="Pyruvate flavodoxin/ferredoxin oxidoreductase pyrimidine binding" evidence="4">
    <location>
        <begin position="15"/>
        <end position="179"/>
    </location>
</feature>
<dbReference type="InterPro" id="IPR029061">
    <property type="entry name" value="THDP-binding"/>
</dbReference>
<evidence type="ECO:0000256" key="2">
    <source>
        <dbReference type="ARBA" id="ARBA00023002"/>
    </source>
</evidence>
<evidence type="ECO:0000313" key="6">
    <source>
        <dbReference type="EMBL" id="RFT15845.1"/>
    </source>
</evidence>
<organism evidence="6 7">
    <name type="scientific">Candidatus Saccharicenans subterraneus</name>
    <dbReference type="NCBI Taxonomy" id="2508984"/>
    <lineage>
        <taxon>Bacteria</taxon>
        <taxon>Candidatus Aminicenantota</taxon>
        <taxon>Candidatus Aminicenantia</taxon>
        <taxon>Candidatus Aminicenantales</taxon>
        <taxon>Candidatus Saccharicenantaceae</taxon>
        <taxon>Candidatus Saccharicenans</taxon>
    </lineage>
</organism>
<dbReference type="Pfam" id="PF01855">
    <property type="entry name" value="POR_N"/>
    <property type="match status" value="1"/>
</dbReference>